<proteinExistence type="inferred from homology"/>
<sequence length="326" mass="36512">MTKRPRSPSLNKDASGDLDHDFWVSEVIDDRASQFQAFFSPTMPAKELQNLDQIRDASHRILAWRSPSSQRTLVGNVRTLETGTDDDGERYGGRHVLKVIEEMRVEGSLVVARYYGGVMLGPVRFAHIENSARDAIRAWRQNEDSEGQKRRRVEDEDMEKASLIIELADRDQNILVLRRLLEEKTKQMQPQAEQKAPARPPIPAPDYSSMPLERLRQFDKARDSTVAFLLKKIDEAERQVSLKDAGPGPEPPQPNQAKSNTSKHLSPAAMGIPVSKDEAVTAKADNCKADSSAESNSTTAPKQGKLARLMPFEEEESSNDDDDYDG</sequence>
<gene>
    <name evidence="4" type="ORF">QM012_006267</name>
</gene>
<dbReference type="InterPro" id="IPR001498">
    <property type="entry name" value="Impact_N"/>
</dbReference>
<dbReference type="SUPFAM" id="SSF54211">
    <property type="entry name" value="Ribosomal protein S5 domain 2-like"/>
    <property type="match status" value="1"/>
</dbReference>
<dbReference type="Proteomes" id="UP001341245">
    <property type="component" value="Unassembled WGS sequence"/>
</dbReference>
<feature type="compositionally biased region" description="Acidic residues" evidence="2">
    <location>
        <begin position="312"/>
        <end position="326"/>
    </location>
</feature>
<dbReference type="Pfam" id="PF01205">
    <property type="entry name" value="Impact_N"/>
    <property type="match status" value="1"/>
</dbReference>
<dbReference type="EMBL" id="JASGXD010000003">
    <property type="protein sequence ID" value="KAK6007259.1"/>
    <property type="molecule type" value="Genomic_DNA"/>
</dbReference>
<dbReference type="InterPro" id="IPR020568">
    <property type="entry name" value="Ribosomal_Su5_D2-typ_SF"/>
</dbReference>
<comment type="caution">
    <text evidence="4">The sequence shown here is derived from an EMBL/GenBank/DDBJ whole genome shotgun (WGS) entry which is preliminary data.</text>
</comment>
<evidence type="ECO:0000313" key="4">
    <source>
        <dbReference type="EMBL" id="KAK6007259.1"/>
    </source>
</evidence>
<keyword evidence="5" id="KW-1185">Reference proteome</keyword>
<protein>
    <recommendedName>
        <fullName evidence="3">Impact N-terminal domain-containing protein</fullName>
    </recommendedName>
</protein>
<reference evidence="4 5" key="1">
    <citation type="submission" date="2023-11" db="EMBL/GenBank/DDBJ databases">
        <title>Draft genome sequence and annotation of the polyextremotolerant black yeast-like fungus Aureobasidium pullulans NRRL 62042.</title>
        <authorList>
            <person name="Dielentheis-Frenken M.R.E."/>
            <person name="Wibberg D."/>
            <person name="Blank L.M."/>
            <person name="Tiso T."/>
        </authorList>
    </citation>
    <scope>NUCLEOTIDE SEQUENCE [LARGE SCALE GENOMIC DNA]</scope>
    <source>
        <strain evidence="4 5">NRRL 62042</strain>
    </source>
</reference>
<dbReference type="PANTHER" id="PTHR16301">
    <property type="entry name" value="IMPACT-RELATED"/>
    <property type="match status" value="1"/>
</dbReference>
<name>A0ABR0TS30_AURPU</name>
<accession>A0ABR0TS30</accession>
<evidence type="ECO:0000256" key="2">
    <source>
        <dbReference type="SAM" id="MobiDB-lite"/>
    </source>
</evidence>
<organism evidence="4 5">
    <name type="scientific">Aureobasidium pullulans</name>
    <name type="common">Black yeast</name>
    <name type="synonym">Pullularia pullulans</name>
    <dbReference type="NCBI Taxonomy" id="5580"/>
    <lineage>
        <taxon>Eukaryota</taxon>
        <taxon>Fungi</taxon>
        <taxon>Dikarya</taxon>
        <taxon>Ascomycota</taxon>
        <taxon>Pezizomycotina</taxon>
        <taxon>Dothideomycetes</taxon>
        <taxon>Dothideomycetidae</taxon>
        <taxon>Dothideales</taxon>
        <taxon>Saccotheciaceae</taxon>
        <taxon>Aureobasidium</taxon>
    </lineage>
</organism>
<dbReference type="PANTHER" id="PTHR16301:SF26">
    <property type="entry name" value="IMPACT FAMILY MEMBER C14C8.09C"/>
    <property type="match status" value="1"/>
</dbReference>
<feature type="compositionally biased region" description="Polar residues" evidence="2">
    <location>
        <begin position="255"/>
        <end position="264"/>
    </location>
</feature>
<feature type="region of interest" description="Disordered" evidence="2">
    <location>
        <begin position="242"/>
        <end position="326"/>
    </location>
</feature>
<dbReference type="InterPro" id="IPR023582">
    <property type="entry name" value="Impact"/>
</dbReference>
<feature type="compositionally biased region" description="Basic and acidic residues" evidence="2">
    <location>
        <begin position="275"/>
        <end position="288"/>
    </location>
</feature>
<feature type="region of interest" description="Disordered" evidence="2">
    <location>
        <begin position="186"/>
        <end position="209"/>
    </location>
</feature>
<feature type="domain" description="Impact N-terminal" evidence="3">
    <location>
        <begin position="31"/>
        <end position="136"/>
    </location>
</feature>
<feature type="compositionally biased region" description="Polar residues" evidence="2">
    <location>
        <begin position="292"/>
        <end position="301"/>
    </location>
</feature>
<comment type="similarity">
    <text evidence="1">Belongs to the IMPACT family.</text>
</comment>
<evidence type="ECO:0000313" key="5">
    <source>
        <dbReference type="Proteomes" id="UP001341245"/>
    </source>
</evidence>
<evidence type="ECO:0000259" key="3">
    <source>
        <dbReference type="Pfam" id="PF01205"/>
    </source>
</evidence>
<evidence type="ECO:0000256" key="1">
    <source>
        <dbReference type="ARBA" id="ARBA00007665"/>
    </source>
</evidence>
<dbReference type="Gene3D" id="3.30.230.30">
    <property type="entry name" value="Impact, N-terminal domain"/>
    <property type="match status" value="1"/>
</dbReference>
<dbReference type="InterPro" id="IPR036956">
    <property type="entry name" value="Impact_N_sf"/>
</dbReference>